<name>A0A2P2PQN0_RHIMU</name>
<protein>
    <submittedName>
        <fullName evidence="2">Uncharacterized protein</fullName>
    </submittedName>
</protein>
<evidence type="ECO:0000256" key="1">
    <source>
        <dbReference type="SAM" id="Phobius"/>
    </source>
</evidence>
<dbReference type="EMBL" id="GGEC01076562">
    <property type="protein sequence ID" value="MBX57046.1"/>
    <property type="molecule type" value="Transcribed_RNA"/>
</dbReference>
<feature type="transmembrane region" description="Helical" evidence="1">
    <location>
        <begin position="17"/>
        <end position="37"/>
    </location>
</feature>
<organism evidence="2">
    <name type="scientific">Rhizophora mucronata</name>
    <name type="common">Asiatic mangrove</name>
    <dbReference type="NCBI Taxonomy" id="61149"/>
    <lineage>
        <taxon>Eukaryota</taxon>
        <taxon>Viridiplantae</taxon>
        <taxon>Streptophyta</taxon>
        <taxon>Embryophyta</taxon>
        <taxon>Tracheophyta</taxon>
        <taxon>Spermatophyta</taxon>
        <taxon>Magnoliopsida</taxon>
        <taxon>eudicotyledons</taxon>
        <taxon>Gunneridae</taxon>
        <taxon>Pentapetalae</taxon>
        <taxon>rosids</taxon>
        <taxon>fabids</taxon>
        <taxon>Malpighiales</taxon>
        <taxon>Rhizophoraceae</taxon>
        <taxon>Rhizophora</taxon>
    </lineage>
</organism>
<accession>A0A2P2PQN0</accession>
<reference evidence="2" key="1">
    <citation type="submission" date="2018-02" db="EMBL/GenBank/DDBJ databases">
        <title>Rhizophora mucronata_Transcriptome.</title>
        <authorList>
            <person name="Meera S.P."/>
            <person name="Sreeshan A."/>
            <person name="Augustine A."/>
        </authorList>
    </citation>
    <scope>NUCLEOTIDE SEQUENCE</scope>
    <source>
        <tissue evidence="2">Leaf</tissue>
    </source>
</reference>
<keyword evidence="1" id="KW-0812">Transmembrane</keyword>
<evidence type="ECO:0000313" key="2">
    <source>
        <dbReference type="EMBL" id="MBX57046.1"/>
    </source>
</evidence>
<proteinExistence type="predicted"/>
<keyword evidence="1" id="KW-1133">Transmembrane helix</keyword>
<sequence>MFISFWLLHVGNSESRFILDLTSVLFYSLILLPLVYIKNFRSTFAYFNIPFLHLVVHHLHITVKFALLSCGLGFLISALPP</sequence>
<keyword evidence="1" id="KW-0472">Membrane</keyword>
<feature type="transmembrane region" description="Helical" evidence="1">
    <location>
        <begin position="58"/>
        <end position="79"/>
    </location>
</feature>
<dbReference type="AlphaFoldDB" id="A0A2P2PQN0"/>